<evidence type="ECO:0000313" key="7">
    <source>
        <dbReference type="Proteomes" id="UP000308549"/>
    </source>
</evidence>
<gene>
    <name evidence="6" type="ORF">B0A50_08515</name>
</gene>
<evidence type="ECO:0000256" key="5">
    <source>
        <dbReference type="ARBA" id="ARBA00034313"/>
    </source>
</evidence>
<name>A0A4U0TJC9_9PEZI</name>
<reference evidence="6 7" key="1">
    <citation type="submission" date="2017-03" db="EMBL/GenBank/DDBJ databases">
        <title>Genomes of endolithic fungi from Antarctica.</title>
        <authorList>
            <person name="Coleine C."/>
            <person name="Masonjones S."/>
            <person name="Stajich J.E."/>
        </authorList>
    </citation>
    <scope>NUCLEOTIDE SEQUENCE [LARGE SCALE GENOMIC DNA]</scope>
    <source>
        <strain evidence="6 7">CCFEE 6315</strain>
    </source>
</reference>
<evidence type="ECO:0000256" key="4">
    <source>
        <dbReference type="ARBA" id="ARBA00023136"/>
    </source>
</evidence>
<keyword evidence="4" id="KW-0472">Membrane</keyword>
<comment type="similarity">
    <text evidence="5">Belongs to the anthrone oxygenase family.</text>
</comment>
<keyword evidence="3" id="KW-1133">Transmembrane helix</keyword>
<dbReference type="Proteomes" id="UP000308549">
    <property type="component" value="Unassembled WGS sequence"/>
</dbReference>
<evidence type="ECO:0000256" key="1">
    <source>
        <dbReference type="ARBA" id="ARBA00004141"/>
    </source>
</evidence>
<dbReference type="OrthoDB" id="5954308at2759"/>
<organism evidence="6 7">
    <name type="scientific">Salinomyces thailandicus</name>
    <dbReference type="NCBI Taxonomy" id="706561"/>
    <lineage>
        <taxon>Eukaryota</taxon>
        <taxon>Fungi</taxon>
        <taxon>Dikarya</taxon>
        <taxon>Ascomycota</taxon>
        <taxon>Pezizomycotina</taxon>
        <taxon>Dothideomycetes</taxon>
        <taxon>Dothideomycetidae</taxon>
        <taxon>Mycosphaerellales</taxon>
        <taxon>Teratosphaeriaceae</taxon>
        <taxon>Salinomyces</taxon>
    </lineage>
</organism>
<dbReference type="PANTHER" id="PTHR35042">
    <property type="entry name" value="ANTHRONE OXYGENASE ENCC"/>
    <property type="match status" value="1"/>
</dbReference>
<evidence type="ECO:0000256" key="2">
    <source>
        <dbReference type="ARBA" id="ARBA00022692"/>
    </source>
</evidence>
<dbReference type="PANTHER" id="PTHR35042:SF1">
    <property type="entry name" value="DUF1772-DOMAIN-CONTAINING PROTEIN"/>
    <property type="match status" value="1"/>
</dbReference>
<protein>
    <recommendedName>
        <fullName evidence="8">DUF1772-domain-containing protein</fullName>
    </recommendedName>
</protein>
<evidence type="ECO:0008006" key="8">
    <source>
        <dbReference type="Google" id="ProtNLM"/>
    </source>
</evidence>
<sequence length="219" mass="24000">MSTSILDSRQLLQAAKLIAVPLPFALAGYSYAFSQNAVPPLYDQPAEVSTPIIKHIYTNGAKVVVPSNLLSLVATSYLAWKLPAQRNTWATAAASLLGLIVWTPLVMHKSNINRLLDISNSKALQERATATLEARQLLVRWVRENYVRMALSLTAGIVAVRATLTAELYGVKPAEKMESPLKSEGIVLVRSASGRFWSTLTNVTMYGLDAQDTVVREPY</sequence>
<evidence type="ECO:0000256" key="3">
    <source>
        <dbReference type="ARBA" id="ARBA00022989"/>
    </source>
</evidence>
<dbReference type="Pfam" id="PF08592">
    <property type="entry name" value="Anthrone_oxy"/>
    <property type="match status" value="1"/>
</dbReference>
<dbReference type="InterPro" id="IPR013901">
    <property type="entry name" value="Anthrone_oxy"/>
</dbReference>
<comment type="subcellular location">
    <subcellularLocation>
        <location evidence="1">Membrane</location>
        <topology evidence="1">Multi-pass membrane protein</topology>
    </subcellularLocation>
</comment>
<proteinExistence type="inferred from homology"/>
<dbReference type="GO" id="GO:0016020">
    <property type="term" value="C:membrane"/>
    <property type="evidence" value="ECO:0007669"/>
    <property type="project" value="UniProtKB-SubCell"/>
</dbReference>
<comment type="caution">
    <text evidence="6">The sequence shown here is derived from an EMBL/GenBank/DDBJ whole genome shotgun (WGS) entry which is preliminary data.</text>
</comment>
<dbReference type="EMBL" id="NAJL01000097">
    <property type="protein sequence ID" value="TKA21846.1"/>
    <property type="molecule type" value="Genomic_DNA"/>
</dbReference>
<accession>A0A4U0TJC9</accession>
<keyword evidence="2" id="KW-0812">Transmembrane</keyword>
<dbReference type="AlphaFoldDB" id="A0A4U0TJC9"/>
<evidence type="ECO:0000313" key="6">
    <source>
        <dbReference type="EMBL" id="TKA21846.1"/>
    </source>
</evidence>
<keyword evidence="7" id="KW-1185">Reference proteome</keyword>